<accession>A0AAU7VMP5</accession>
<dbReference type="InterPro" id="IPR007412">
    <property type="entry name" value="FlgM"/>
</dbReference>
<evidence type="ECO:0000256" key="3">
    <source>
        <dbReference type="ARBA" id="ARBA00022491"/>
    </source>
</evidence>
<sequence length="93" mass="10130">MKIVGVNGVQAAYNKKGTIKNESDFKNGEIKKAASLNVSQKAKDLSIAKKALAEGDDIRTKKVNTIKEKLDTGTYEVDTKELAAKMLSKSWGK</sequence>
<name>A0AAU7VMP5_9FIRM</name>
<gene>
    <name evidence="8" type="primary">flgM</name>
    <name evidence="8" type="ORF">PRVXT_000498</name>
</gene>
<protein>
    <recommendedName>
        <fullName evidence="2">Negative regulator of flagellin synthesis</fullName>
    </recommendedName>
</protein>
<dbReference type="EMBL" id="CP158367">
    <property type="protein sequence ID" value="XBX75379.1"/>
    <property type="molecule type" value="Genomic_DNA"/>
</dbReference>
<reference evidence="8" key="1">
    <citation type="journal article" date="2013" name="Extremophiles">
        <title>Proteinivorax tanatarense gen. nov., sp. nov., an anaerobic, haloalkaliphilic, proteolytic bacterium isolated from a decaying algal bloom, and proposal of Proteinivoraceae fam. nov.</title>
        <authorList>
            <person name="Kevbrin V."/>
            <person name="Boltyanskaya Y."/>
            <person name="Zhilina T."/>
            <person name="Kolganova T."/>
            <person name="Lavrentjeva E."/>
            <person name="Kuznetsov B."/>
        </authorList>
    </citation>
    <scope>NUCLEOTIDE SEQUENCE</scope>
    <source>
        <strain evidence="8">Z-910T</strain>
    </source>
</reference>
<evidence type="ECO:0000256" key="1">
    <source>
        <dbReference type="ARBA" id="ARBA00005322"/>
    </source>
</evidence>
<reference evidence="8" key="2">
    <citation type="submission" date="2024-06" db="EMBL/GenBank/DDBJ databases">
        <authorList>
            <person name="Petrova K.O."/>
            <person name="Toshchakov S.V."/>
            <person name="Boltjanskaja Y.V."/>
            <person name="Kevbrin V."/>
        </authorList>
    </citation>
    <scope>NUCLEOTIDE SEQUENCE</scope>
    <source>
        <strain evidence="8">Z-910T</strain>
    </source>
</reference>
<evidence type="ECO:0000256" key="5">
    <source>
        <dbReference type="ARBA" id="ARBA00023015"/>
    </source>
</evidence>
<evidence type="ECO:0000256" key="4">
    <source>
        <dbReference type="ARBA" id="ARBA00022795"/>
    </source>
</evidence>
<dbReference type="RefSeq" id="WP_350344124.1">
    <property type="nucleotide sequence ID" value="NZ_CP158367.1"/>
</dbReference>
<evidence type="ECO:0000313" key="8">
    <source>
        <dbReference type="EMBL" id="XBX75379.1"/>
    </source>
</evidence>
<comment type="similarity">
    <text evidence="1">Belongs to the FlgM family.</text>
</comment>
<dbReference type="GO" id="GO:0045892">
    <property type="term" value="P:negative regulation of DNA-templated transcription"/>
    <property type="evidence" value="ECO:0007669"/>
    <property type="project" value="InterPro"/>
</dbReference>
<keyword evidence="8" id="KW-0966">Cell projection</keyword>
<evidence type="ECO:0000256" key="6">
    <source>
        <dbReference type="ARBA" id="ARBA00023163"/>
    </source>
</evidence>
<dbReference type="InterPro" id="IPR035890">
    <property type="entry name" value="Anti-sigma-28_factor_FlgM_sf"/>
</dbReference>
<dbReference type="AlphaFoldDB" id="A0AAU7VMP5"/>
<feature type="domain" description="Anti-sigma-28 factor FlgM C-terminal" evidence="7">
    <location>
        <begin position="35"/>
        <end position="87"/>
    </location>
</feature>
<keyword evidence="8" id="KW-0969">Cilium</keyword>
<evidence type="ECO:0000256" key="2">
    <source>
        <dbReference type="ARBA" id="ARBA00017823"/>
    </source>
</evidence>
<dbReference type="Pfam" id="PF04316">
    <property type="entry name" value="FlgM"/>
    <property type="match status" value="1"/>
</dbReference>
<proteinExistence type="inferred from homology"/>
<evidence type="ECO:0000259" key="7">
    <source>
        <dbReference type="Pfam" id="PF04316"/>
    </source>
</evidence>
<keyword evidence="6" id="KW-0804">Transcription</keyword>
<keyword evidence="8" id="KW-0282">Flagellum</keyword>
<dbReference type="InterPro" id="IPR031316">
    <property type="entry name" value="FlgM_C"/>
</dbReference>
<dbReference type="GO" id="GO:0044781">
    <property type="term" value="P:bacterial-type flagellum organization"/>
    <property type="evidence" value="ECO:0007669"/>
    <property type="project" value="UniProtKB-KW"/>
</dbReference>
<organism evidence="8">
    <name type="scientific">Proteinivorax tanatarense</name>
    <dbReference type="NCBI Taxonomy" id="1260629"/>
    <lineage>
        <taxon>Bacteria</taxon>
        <taxon>Bacillati</taxon>
        <taxon>Bacillota</taxon>
        <taxon>Clostridia</taxon>
        <taxon>Eubacteriales</taxon>
        <taxon>Proteinivoracaceae</taxon>
        <taxon>Proteinivorax</taxon>
    </lineage>
</organism>
<dbReference type="SUPFAM" id="SSF101498">
    <property type="entry name" value="Anti-sigma factor FlgM"/>
    <property type="match status" value="1"/>
</dbReference>
<keyword evidence="5" id="KW-0805">Transcription regulation</keyword>
<dbReference type="NCBIfam" id="TIGR03824">
    <property type="entry name" value="FlgM_jcvi"/>
    <property type="match status" value="1"/>
</dbReference>
<keyword evidence="4" id="KW-1005">Bacterial flagellum biogenesis</keyword>
<keyword evidence="3" id="KW-0678">Repressor</keyword>